<dbReference type="OMA" id="IIQWIGF"/>
<accession>A0A261BC76</accession>
<organism evidence="1 2">
    <name type="scientific">Caenorhabditis remanei</name>
    <name type="common">Caenorhabditis vulgaris</name>
    <dbReference type="NCBI Taxonomy" id="31234"/>
    <lineage>
        <taxon>Eukaryota</taxon>
        <taxon>Metazoa</taxon>
        <taxon>Ecdysozoa</taxon>
        <taxon>Nematoda</taxon>
        <taxon>Chromadorea</taxon>
        <taxon>Rhabditida</taxon>
        <taxon>Rhabditina</taxon>
        <taxon>Rhabditomorpha</taxon>
        <taxon>Rhabditoidea</taxon>
        <taxon>Rhabditidae</taxon>
        <taxon>Peloderinae</taxon>
        <taxon>Caenorhabditis</taxon>
    </lineage>
</organism>
<dbReference type="EMBL" id="NMWX01000001">
    <property type="protein sequence ID" value="OZG07315.1"/>
    <property type="molecule type" value="Genomic_DNA"/>
</dbReference>
<comment type="caution">
    <text evidence="1">The sequence shown here is derived from an EMBL/GenBank/DDBJ whole genome shotgun (WGS) entry which is preliminary data.</text>
</comment>
<dbReference type="InterPro" id="IPR001104">
    <property type="entry name" value="3-oxo-5_a-steroid_4-DH_C"/>
</dbReference>
<name>A0A261BC76_CAERE</name>
<reference evidence="1" key="1">
    <citation type="submission" date="2017-08" db="EMBL/GenBank/DDBJ databases">
        <authorList>
            <person name="de Groot N.N."/>
        </authorList>
    </citation>
    <scope>NUCLEOTIDE SEQUENCE [LARGE SCALE GENOMIC DNA]</scope>
    <source>
        <strain evidence="1">PX439</strain>
    </source>
</reference>
<protein>
    <submittedName>
        <fullName evidence="1">Uncharacterized protein</fullName>
    </submittedName>
</protein>
<dbReference type="CTD" id="9822321"/>
<gene>
    <name evidence="1" type="ORF">FL82_01679</name>
</gene>
<dbReference type="KEGG" id="crq:GCK72_024596"/>
<evidence type="ECO:0000313" key="2">
    <source>
        <dbReference type="Proteomes" id="UP000216624"/>
    </source>
</evidence>
<evidence type="ECO:0000313" key="1">
    <source>
        <dbReference type="EMBL" id="OZG07315.1"/>
    </source>
</evidence>
<sequence length="242" mass="27957">MIDNYSAAILVIFGLLRLFVCQHTRPALPFSEDVRSCILADARLPTSLLAKFLIPVVLSTFQSFRAGCALTVLLIAMWTDDFQYPPVEPPRERNRLASYFIRIVSYEIIVGSIIWALFNQKEDVYNTLTIFQMILGFNCFWFGYYGKVDYDEFMHFPHGLPNRIFPASSTFDMLHQITGPDYQHRIIQWIGFGLLAGNGFVYAFVFYEICNLASKAYTRHRINLEEDPNQVDDGRTPLLQRL</sequence>
<proteinExistence type="predicted"/>
<dbReference type="GO" id="GO:0016627">
    <property type="term" value="F:oxidoreductase activity, acting on the CH-CH group of donors"/>
    <property type="evidence" value="ECO:0007669"/>
    <property type="project" value="InterPro"/>
</dbReference>
<keyword evidence="2" id="KW-1185">Reference proteome</keyword>
<dbReference type="Pfam" id="PF02544">
    <property type="entry name" value="Steroid_dh"/>
    <property type="match status" value="1"/>
</dbReference>
<dbReference type="Proteomes" id="UP000216624">
    <property type="component" value="Unassembled WGS sequence"/>
</dbReference>
<dbReference type="GO" id="GO:0006629">
    <property type="term" value="P:lipid metabolic process"/>
    <property type="evidence" value="ECO:0007669"/>
    <property type="project" value="InterPro"/>
</dbReference>
<feature type="non-terminal residue" evidence="1">
    <location>
        <position position="1"/>
    </location>
</feature>
<dbReference type="PROSITE" id="PS50244">
    <property type="entry name" value="S5A_REDUCTASE"/>
    <property type="match status" value="1"/>
</dbReference>
<dbReference type="HOGENOM" id="CLU_1148098_0_0_1"/>
<dbReference type="GO" id="GO:0016020">
    <property type="term" value="C:membrane"/>
    <property type="evidence" value="ECO:0007669"/>
    <property type="project" value="UniProtKB-SubCell"/>
</dbReference>